<dbReference type="AlphaFoldDB" id="A0AAJ6Y2D5"/>
<feature type="transmembrane region" description="Helical" evidence="1">
    <location>
        <begin position="176"/>
        <end position="198"/>
    </location>
</feature>
<protein>
    <submittedName>
        <fullName evidence="3">Uncharacterized protein LOC105130613</fullName>
    </submittedName>
    <submittedName>
        <fullName evidence="4">Uncharacterized protein LOC105136090</fullName>
    </submittedName>
</protein>
<gene>
    <name evidence="4" type="primary">LOC105136090</name>
    <name evidence="3" type="synonym">LOC105130613</name>
</gene>
<name>A0AAJ6Y2D5_POPEU</name>
<reference evidence="3 4" key="1">
    <citation type="submission" date="2025-04" db="UniProtKB">
        <authorList>
            <consortium name="RefSeq"/>
        </authorList>
    </citation>
    <scope>IDENTIFICATION</scope>
</reference>
<keyword evidence="2" id="KW-1185">Reference proteome</keyword>
<dbReference type="KEGG" id="peu:105130613"/>
<feature type="transmembrane region" description="Helical" evidence="1">
    <location>
        <begin position="32"/>
        <end position="50"/>
    </location>
</feature>
<keyword evidence="1" id="KW-1133">Transmembrane helix</keyword>
<dbReference type="GeneID" id="105130613"/>
<dbReference type="RefSeq" id="XP_011039579.1">
    <property type="nucleotide sequence ID" value="XM_011041277.1"/>
</dbReference>
<evidence type="ECO:0000256" key="1">
    <source>
        <dbReference type="SAM" id="Phobius"/>
    </source>
</evidence>
<feature type="transmembrane region" description="Helical" evidence="1">
    <location>
        <begin position="148"/>
        <end position="170"/>
    </location>
</feature>
<proteinExistence type="predicted"/>
<dbReference type="KEGG" id="peu:105136090"/>
<keyword evidence="1" id="KW-0472">Membrane</keyword>
<accession>A0AAJ6Y2D5</accession>
<feature type="transmembrane region" description="Helical" evidence="1">
    <location>
        <begin position="275"/>
        <end position="296"/>
    </location>
</feature>
<dbReference type="PANTHER" id="PTHR36714">
    <property type="entry name" value="T23E23.1"/>
    <property type="match status" value="1"/>
</dbReference>
<dbReference type="RefSeq" id="XP_011031486.1">
    <property type="nucleotide sequence ID" value="XM_011033184.1"/>
</dbReference>
<evidence type="ECO:0000313" key="4">
    <source>
        <dbReference type="RefSeq" id="XP_011039579.1"/>
    </source>
</evidence>
<sequence>MENSQTMMKEKQLGFFDLLKESLKTPFRNPNLIIFAFFSSLPLFSFLIMYETVFQQTMIKTLKDILKERTSPSDVFDYYYATQGATERLIEGISSKFFLLCLIYLGILHLLDLFSMIAVVDIASMIYKGDRKTMNLKDMLSRCIKEARIQGPLITSIYALLLDSLISVGLVSTVMYTYLGSISSFFSVVFSLVFIGLLSKYIEWSAVWNMGILISILEEKHGDVALIISAYLSRGSRQHGFLLMLVYFALRFALRLGCVYVGWVKGGSGVAVTVVHASLVCLAKMWLWLAFMVYFYNCKKKRLHEKIDVEGGQEESTRGH</sequence>
<keyword evidence="1" id="KW-0812">Transmembrane</keyword>
<evidence type="ECO:0000313" key="2">
    <source>
        <dbReference type="Proteomes" id="UP000694918"/>
    </source>
</evidence>
<dbReference type="Proteomes" id="UP000694918">
    <property type="component" value="Unplaced"/>
</dbReference>
<feature type="transmembrane region" description="Helical" evidence="1">
    <location>
        <begin position="97"/>
        <end position="127"/>
    </location>
</feature>
<feature type="transmembrane region" description="Helical" evidence="1">
    <location>
        <begin position="241"/>
        <end position="263"/>
    </location>
</feature>
<dbReference type="GeneID" id="105136090"/>
<evidence type="ECO:0000313" key="3">
    <source>
        <dbReference type="RefSeq" id="XP_011031486.1"/>
    </source>
</evidence>
<organism evidence="2 4">
    <name type="scientific">Populus euphratica</name>
    <name type="common">Euphrates poplar</name>
    <dbReference type="NCBI Taxonomy" id="75702"/>
    <lineage>
        <taxon>Eukaryota</taxon>
        <taxon>Viridiplantae</taxon>
        <taxon>Streptophyta</taxon>
        <taxon>Embryophyta</taxon>
        <taxon>Tracheophyta</taxon>
        <taxon>Spermatophyta</taxon>
        <taxon>Magnoliopsida</taxon>
        <taxon>eudicotyledons</taxon>
        <taxon>Gunneridae</taxon>
        <taxon>Pentapetalae</taxon>
        <taxon>rosids</taxon>
        <taxon>fabids</taxon>
        <taxon>Malpighiales</taxon>
        <taxon>Salicaceae</taxon>
        <taxon>Saliceae</taxon>
        <taxon>Populus</taxon>
    </lineage>
</organism>
<dbReference type="PANTHER" id="PTHR36714:SF2">
    <property type="entry name" value="TRANSMEMBRANE PROTEIN"/>
    <property type="match status" value="1"/>
</dbReference>